<dbReference type="AlphaFoldDB" id="A0A8F6TSY7"/>
<reference evidence="2 3" key="1">
    <citation type="submission" date="2021-07" db="EMBL/GenBank/DDBJ databases">
        <title>A novel Jannaschia species isolated from marine dinoflagellate Ceratoperidinium margalefii.</title>
        <authorList>
            <person name="Jiang Y."/>
            <person name="Li Z."/>
        </authorList>
    </citation>
    <scope>NUCLEOTIDE SEQUENCE [LARGE SCALE GENOMIC DNA]</scope>
    <source>
        <strain evidence="2 3">J12C1-MA-4</strain>
    </source>
</reference>
<dbReference type="Pfam" id="PF13602">
    <property type="entry name" value="ADH_zinc_N_2"/>
    <property type="match status" value="1"/>
</dbReference>
<name>A0A8F6TSY7_9RHOB</name>
<dbReference type="Pfam" id="PF08240">
    <property type="entry name" value="ADH_N"/>
    <property type="match status" value="1"/>
</dbReference>
<accession>A0A8F6TSY7</accession>
<dbReference type="Proteomes" id="UP000825009">
    <property type="component" value="Chromosome"/>
</dbReference>
<dbReference type="InterPro" id="IPR052733">
    <property type="entry name" value="Chloroplast_QOR"/>
</dbReference>
<evidence type="ECO:0000313" key="3">
    <source>
        <dbReference type="Proteomes" id="UP000825009"/>
    </source>
</evidence>
<keyword evidence="3" id="KW-1185">Reference proteome</keyword>
<dbReference type="RefSeq" id="WP_219000578.1">
    <property type="nucleotide sequence ID" value="NZ_CP079194.1"/>
</dbReference>
<organism evidence="2 3">
    <name type="scientific">Gymnodinialimonas ceratoperidinii</name>
    <dbReference type="NCBI Taxonomy" id="2856823"/>
    <lineage>
        <taxon>Bacteria</taxon>
        <taxon>Pseudomonadati</taxon>
        <taxon>Pseudomonadota</taxon>
        <taxon>Alphaproteobacteria</taxon>
        <taxon>Rhodobacterales</taxon>
        <taxon>Paracoccaceae</taxon>
        <taxon>Gymnodinialimonas</taxon>
    </lineage>
</organism>
<proteinExistence type="predicted"/>
<gene>
    <name evidence="2" type="ORF">KYE46_10520</name>
</gene>
<sequence length="341" mass="36200">MRAFTYKQYGSPDVLTEVSLPKPTPKEHEVLIRVHATTVSSGDWRARSMQMPRGMGLAGRLFFGITGPRKKVLGTEFAGVVEAVGAKVTRYAPGDAVIGFPGADFGAHAEYIVLPEDGKLVMKPESLSFEAATALPFGGTAAYDFLVNKAGIKADEEVLINGASGAVGSASVQIAKHLGARVTAVTSGRNAAMVRALGADAVIDYTTRDFTREGARYDVVVDTVGTAPFHRARHALRPTGRMVMVTGKASDMIFGALKALFYRRKFVSGVASEDRAILQAVVDLAETGDLQPVIDRCFDFADMRAAHRHVDSGRKKGAVVVNVTPARRGEGSGHAVQLGAA</sequence>
<dbReference type="PANTHER" id="PTHR44013">
    <property type="entry name" value="ZINC-TYPE ALCOHOL DEHYDROGENASE-LIKE PROTEIN C16A3.02C"/>
    <property type="match status" value="1"/>
</dbReference>
<dbReference type="InterPro" id="IPR013154">
    <property type="entry name" value="ADH-like_N"/>
</dbReference>
<evidence type="ECO:0000313" key="2">
    <source>
        <dbReference type="EMBL" id="QXT38382.1"/>
    </source>
</evidence>
<dbReference type="CDD" id="cd08267">
    <property type="entry name" value="MDR1"/>
    <property type="match status" value="1"/>
</dbReference>
<dbReference type="InterPro" id="IPR020843">
    <property type="entry name" value="ER"/>
</dbReference>
<dbReference type="SMART" id="SM00829">
    <property type="entry name" value="PKS_ER"/>
    <property type="match status" value="1"/>
</dbReference>
<feature type="domain" description="Enoyl reductase (ER)" evidence="1">
    <location>
        <begin position="10"/>
        <end position="321"/>
    </location>
</feature>
<dbReference type="KEGG" id="gce:KYE46_10520"/>
<dbReference type="PANTHER" id="PTHR44013:SF1">
    <property type="entry name" value="ZINC-TYPE ALCOHOL DEHYDROGENASE-LIKE PROTEIN C16A3.02C"/>
    <property type="match status" value="1"/>
</dbReference>
<dbReference type="EMBL" id="CP079194">
    <property type="protein sequence ID" value="QXT38382.1"/>
    <property type="molecule type" value="Genomic_DNA"/>
</dbReference>
<evidence type="ECO:0000259" key="1">
    <source>
        <dbReference type="SMART" id="SM00829"/>
    </source>
</evidence>
<dbReference type="GO" id="GO:0016491">
    <property type="term" value="F:oxidoreductase activity"/>
    <property type="evidence" value="ECO:0007669"/>
    <property type="project" value="InterPro"/>
</dbReference>
<protein>
    <submittedName>
        <fullName evidence="2">NAD(P)-dependent alcohol dehydrogenase</fullName>
    </submittedName>
</protein>